<evidence type="ECO:0000256" key="1">
    <source>
        <dbReference type="SAM" id="Phobius"/>
    </source>
</evidence>
<accession>A0ABY1NRK5</accession>
<reference evidence="2 3" key="1">
    <citation type="submission" date="2017-05" db="EMBL/GenBank/DDBJ databases">
        <authorList>
            <person name="Varghese N."/>
            <person name="Submissions S."/>
        </authorList>
    </citation>
    <scope>NUCLEOTIDE SEQUENCE [LARGE SCALE GENOMIC DNA]</scope>
    <source>
        <strain evidence="2 3">DSM 15949</strain>
    </source>
</reference>
<feature type="transmembrane region" description="Helical" evidence="1">
    <location>
        <begin position="59"/>
        <end position="79"/>
    </location>
</feature>
<sequence>MSEYQLIDFTWQEYKTILEIYEGFNSQYLTIKGWSVTVCLAAIFAAYSKPVARNGRIALIVASLGAFSFFLAEVSIRTFQKAYLFHLKSLEALMVERGHGDLFQAMTGWELGYFGEIKRAESACFSLDNPLFGLPLKYESYICAATDLHVLLPHFLIIGLGLVLAYKWPPTELQNRNHRWRPRQ</sequence>
<feature type="transmembrane region" description="Helical" evidence="1">
    <location>
        <begin position="148"/>
        <end position="166"/>
    </location>
</feature>
<keyword evidence="3" id="KW-1185">Reference proteome</keyword>
<gene>
    <name evidence="2" type="ORF">SAMN06265374_1681</name>
</gene>
<dbReference type="RefSeq" id="WP_155194729.1">
    <property type="nucleotide sequence ID" value="NZ_BAAAEA010000003.1"/>
</dbReference>
<organism evidence="2 3">
    <name type="scientific">Roseibium denhamense</name>
    <dbReference type="NCBI Taxonomy" id="76305"/>
    <lineage>
        <taxon>Bacteria</taxon>
        <taxon>Pseudomonadati</taxon>
        <taxon>Pseudomonadota</taxon>
        <taxon>Alphaproteobacteria</taxon>
        <taxon>Hyphomicrobiales</taxon>
        <taxon>Stappiaceae</taxon>
        <taxon>Roseibium</taxon>
    </lineage>
</organism>
<name>A0ABY1NRK5_9HYPH</name>
<keyword evidence="1" id="KW-0812">Transmembrane</keyword>
<evidence type="ECO:0000313" key="3">
    <source>
        <dbReference type="Proteomes" id="UP001157914"/>
    </source>
</evidence>
<proteinExistence type="predicted"/>
<protein>
    <submittedName>
        <fullName evidence="2">Uncharacterized protein</fullName>
    </submittedName>
</protein>
<keyword evidence="1" id="KW-1133">Transmembrane helix</keyword>
<evidence type="ECO:0000313" key="2">
    <source>
        <dbReference type="EMBL" id="SMP16164.1"/>
    </source>
</evidence>
<keyword evidence="1" id="KW-0472">Membrane</keyword>
<dbReference type="Proteomes" id="UP001157914">
    <property type="component" value="Unassembled WGS sequence"/>
</dbReference>
<dbReference type="EMBL" id="FXTT01000002">
    <property type="protein sequence ID" value="SMP16164.1"/>
    <property type="molecule type" value="Genomic_DNA"/>
</dbReference>
<comment type="caution">
    <text evidence="2">The sequence shown here is derived from an EMBL/GenBank/DDBJ whole genome shotgun (WGS) entry which is preliminary data.</text>
</comment>